<dbReference type="PROSITE" id="PS50089">
    <property type="entry name" value="ZF_RING_2"/>
    <property type="match status" value="1"/>
</dbReference>
<evidence type="ECO:0000313" key="12">
    <source>
        <dbReference type="EMBL" id="PKC10570.1"/>
    </source>
</evidence>
<dbReference type="Proteomes" id="UP000232688">
    <property type="component" value="Unassembled WGS sequence"/>
</dbReference>
<gene>
    <name evidence="13" type="ORF">RhiirA1_379744</name>
    <name evidence="12" type="ORF">RhiirA5_311223</name>
</gene>
<dbReference type="Pfam" id="PF26200">
    <property type="entry name" value="Rcat_RNF216"/>
    <property type="match status" value="1"/>
</dbReference>
<dbReference type="VEuPathDB" id="FungiDB:FUN_023792"/>
<sequence length="194" mass="22375">MLITDLYECVVCCETENRDYRKITSKCTHKAVVCLNCVNKHVTTSIKGNKVEITCPITQCGKLMEREDIKNIVTNEILERYDKLSFNLAIQQIPEFRWCANCGSGQVHTGKGIHPVVICVYCGKKSCYNHRTIWHENQTCEEIDEKGQYEDKTDIATKYYLNNLKSCPNCKIHFEKVSGCDQVTCICLYKFCYL</sequence>
<evidence type="ECO:0000256" key="5">
    <source>
        <dbReference type="ARBA" id="ARBA00022737"/>
    </source>
</evidence>
<protein>
    <recommendedName>
        <fullName evidence="2">RBR-type E3 ubiquitin transferase</fullName>
        <ecNumber evidence="2">2.3.2.31</ecNumber>
    </recommendedName>
</protein>
<evidence type="ECO:0000256" key="8">
    <source>
        <dbReference type="ARBA" id="ARBA00022833"/>
    </source>
</evidence>
<dbReference type="AlphaFoldDB" id="A0A2I1EVU1"/>
<keyword evidence="7" id="KW-0833">Ubl conjugation pathway</keyword>
<dbReference type="CDD" id="cd20336">
    <property type="entry name" value="Rcat_RBR"/>
    <property type="match status" value="1"/>
</dbReference>
<dbReference type="InterPro" id="IPR013083">
    <property type="entry name" value="Znf_RING/FYVE/PHD"/>
</dbReference>
<evidence type="ECO:0000313" key="14">
    <source>
        <dbReference type="Proteomes" id="UP000232688"/>
    </source>
</evidence>
<dbReference type="Pfam" id="PF01485">
    <property type="entry name" value="IBR"/>
    <property type="match status" value="1"/>
</dbReference>
<reference evidence="12 15" key="1">
    <citation type="submission" date="2016-04" db="EMBL/GenBank/DDBJ databases">
        <title>Genome analyses suggest a sexual origin of heterokaryosis in a supposedly ancient asexual fungus.</title>
        <authorList>
            <person name="Ropars J."/>
            <person name="Sedzielewska K."/>
            <person name="Noel J."/>
            <person name="Charron P."/>
            <person name="Farinelli L."/>
            <person name="Marton T."/>
            <person name="Kruger M."/>
            <person name="Pelin A."/>
            <person name="Brachmann A."/>
            <person name="Corradi N."/>
        </authorList>
    </citation>
    <scope>NUCLEOTIDE SEQUENCE [LARGE SCALE GENOMIC DNA]</scope>
    <source>
        <strain evidence="12 15">A5</strain>
    </source>
</reference>
<dbReference type="GO" id="GO:0016567">
    <property type="term" value="P:protein ubiquitination"/>
    <property type="evidence" value="ECO:0007669"/>
    <property type="project" value="InterPro"/>
</dbReference>
<reference evidence="13 14" key="3">
    <citation type="submission" date="2017-10" db="EMBL/GenBank/DDBJ databases">
        <title>Extensive intraspecific genome diversity in a model arbuscular mycorrhizal fungus.</title>
        <authorList>
            <person name="Chen E.C.H."/>
            <person name="Morin E."/>
            <person name="Baudet D."/>
            <person name="Noel J."/>
            <person name="Ndikumana S."/>
            <person name="Charron P."/>
            <person name="St-Onge C."/>
            <person name="Giorgi J."/>
            <person name="Grigoriev I.V."/>
            <person name="Roux C."/>
            <person name="Martin F.M."/>
            <person name="Corradi N."/>
        </authorList>
    </citation>
    <scope>NUCLEOTIDE SEQUENCE [LARGE SCALE GENOMIC DNA]</scope>
    <source>
        <strain evidence="13 14">A1</strain>
    </source>
</reference>
<dbReference type="EMBL" id="LLXH01000454">
    <property type="protein sequence ID" value="PKC66561.1"/>
    <property type="molecule type" value="Genomic_DNA"/>
</dbReference>
<dbReference type="EC" id="2.3.2.31" evidence="2"/>
<evidence type="ECO:0000256" key="4">
    <source>
        <dbReference type="ARBA" id="ARBA00022723"/>
    </source>
</evidence>
<dbReference type="InterPro" id="IPR001841">
    <property type="entry name" value="Znf_RING"/>
</dbReference>
<dbReference type="OrthoDB" id="1431934at2759"/>
<evidence type="ECO:0000259" key="11">
    <source>
        <dbReference type="PROSITE" id="PS51873"/>
    </source>
</evidence>
<evidence type="ECO:0000313" key="15">
    <source>
        <dbReference type="Proteomes" id="UP000232722"/>
    </source>
</evidence>
<comment type="caution">
    <text evidence="12">The sequence shown here is derived from an EMBL/GenBank/DDBJ whole genome shotgun (WGS) entry which is preliminary data.</text>
</comment>
<dbReference type="PROSITE" id="PS51873">
    <property type="entry name" value="TRIAD"/>
    <property type="match status" value="1"/>
</dbReference>
<evidence type="ECO:0000313" key="13">
    <source>
        <dbReference type="EMBL" id="PKC66561.1"/>
    </source>
</evidence>
<keyword evidence="8" id="KW-0862">Zinc</keyword>
<dbReference type="VEuPathDB" id="FungiDB:RhiirA1_379744"/>
<keyword evidence="4" id="KW-0479">Metal-binding</keyword>
<dbReference type="InterPro" id="IPR044066">
    <property type="entry name" value="TRIAD_supradom"/>
</dbReference>
<keyword evidence="6 9" id="KW-0863">Zinc-finger</keyword>
<dbReference type="GO" id="GO:0008270">
    <property type="term" value="F:zinc ion binding"/>
    <property type="evidence" value="ECO:0007669"/>
    <property type="project" value="UniProtKB-KW"/>
</dbReference>
<comment type="catalytic activity">
    <reaction evidence="1">
        <text>[E2 ubiquitin-conjugating enzyme]-S-ubiquitinyl-L-cysteine + [acceptor protein]-L-lysine = [E2 ubiquitin-conjugating enzyme]-L-cysteine + [acceptor protein]-N(6)-ubiquitinyl-L-lysine.</text>
        <dbReference type="EC" id="2.3.2.31"/>
    </reaction>
</comment>
<reference evidence="13 14" key="4">
    <citation type="submission" date="2017-10" db="EMBL/GenBank/DDBJ databases">
        <title>Genome analyses suggest a sexual origin of heterokaryosis in a supposedly ancient asexual fungus.</title>
        <authorList>
            <person name="Corradi N."/>
            <person name="Sedzielewska K."/>
            <person name="Noel J."/>
            <person name="Charron P."/>
            <person name="Farinelli L."/>
            <person name="Marton T."/>
            <person name="Kruger M."/>
            <person name="Pelin A."/>
            <person name="Brachmann A."/>
            <person name="Corradi N."/>
        </authorList>
    </citation>
    <scope>NUCLEOTIDE SEQUENCE [LARGE SCALE GENOMIC DNA]</scope>
    <source>
        <strain evidence="13 14">A1</strain>
    </source>
</reference>
<proteinExistence type="predicted"/>
<dbReference type="SUPFAM" id="SSF57850">
    <property type="entry name" value="RING/U-box"/>
    <property type="match status" value="3"/>
</dbReference>
<feature type="domain" description="RING-type" evidence="11">
    <location>
        <begin position="5"/>
        <end position="194"/>
    </location>
</feature>
<evidence type="ECO:0000256" key="7">
    <source>
        <dbReference type="ARBA" id="ARBA00022786"/>
    </source>
</evidence>
<reference evidence="12 15" key="2">
    <citation type="submission" date="2017-09" db="EMBL/GenBank/DDBJ databases">
        <title>Extensive intraspecific genome diversity in a model arbuscular mycorrhizal fungus.</title>
        <authorList>
            <person name="Chen E.C."/>
            <person name="Morin E."/>
            <person name="Beaudet D."/>
            <person name="Noel J."/>
            <person name="Ndikumana S."/>
            <person name="Charron P."/>
            <person name="St-Onge C."/>
            <person name="Giorgi J."/>
            <person name="Grigoriev I.V."/>
            <person name="Roux C."/>
            <person name="Martin F.M."/>
            <person name="Corradi N."/>
        </authorList>
    </citation>
    <scope>NUCLEOTIDE SEQUENCE [LARGE SCALE GENOMIC DNA]</scope>
    <source>
        <strain evidence="12 15">A5</strain>
    </source>
</reference>
<dbReference type="EMBL" id="LLXJ01000372">
    <property type="protein sequence ID" value="PKC10570.1"/>
    <property type="molecule type" value="Genomic_DNA"/>
</dbReference>
<evidence type="ECO:0000256" key="6">
    <source>
        <dbReference type="ARBA" id="ARBA00022771"/>
    </source>
</evidence>
<name>A0A2I1EVU1_9GLOM</name>
<dbReference type="Gene3D" id="3.30.40.10">
    <property type="entry name" value="Zinc/RING finger domain, C3HC4 (zinc finger)"/>
    <property type="match status" value="1"/>
</dbReference>
<evidence type="ECO:0000259" key="10">
    <source>
        <dbReference type="PROSITE" id="PS50089"/>
    </source>
</evidence>
<dbReference type="GO" id="GO:0061630">
    <property type="term" value="F:ubiquitin protein ligase activity"/>
    <property type="evidence" value="ECO:0007669"/>
    <property type="project" value="UniProtKB-EC"/>
</dbReference>
<evidence type="ECO:0000256" key="9">
    <source>
        <dbReference type="PROSITE-ProRule" id="PRU00175"/>
    </source>
</evidence>
<dbReference type="Proteomes" id="UP000232722">
    <property type="component" value="Unassembled WGS sequence"/>
</dbReference>
<keyword evidence="5" id="KW-0677">Repeat</keyword>
<dbReference type="Gene3D" id="1.20.120.1750">
    <property type="match status" value="1"/>
</dbReference>
<evidence type="ECO:0000256" key="3">
    <source>
        <dbReference type="ARBA" id="ARBA00022679"/>
    </source>
</evidence>
<feature type="domain" description="RING-type" evidence="10">
    <location>
        <begin position="9"/>
        <end position="59"/>
    </location>
</feature>
<dbReference type="PANTHER" id="PTHR11685">
    <property type="entry name" value="RBR FAMILY RING FINGER AND IBR DOMAIN-CONTAINING"/>
    <property type="match status" value="1"/>
</dbReference>
<keyword evidence="3" id="KW-0808">Transferase</keyword>
<dbReference type="SMART" id="SM00647">
    <property type="entry name" value="IBR"/>
    <property type="match status" value="1"/>
</dbReference>
<evidence type="ECO:0000256" key="1">
    <source>
        <dbReference type="ARBA" id="ARBA00001798"/>
    </source>
</evidence>
<accession>A0A2I1EVU1</accession>
<evidence type="ECO:0000256" key="2">
    <source>
        <dbReference type="ARBA" id="ARBA00012251"/>
    </source>
</evidence>
<organism evidence="12 15">
    <name type="scientific">Rhizophagus irregularis</name>
    <dbReference type="NCBI Taxonomy" id="588596"/>
    <lineage>
        <taxon>Eukaryota</taxon>
        <taxon>Fungi</taxon>
        <taxon>Fungi incertae sedis</taxon>
        <taxon>Mucoromycota</taxon>
        <taxon>Glomeromycotina</taxon>
        <taxon>Glomeromycetes</taxon>
        <taxon>Glomerales</taxon>
        <taxon>Glomeraceae</taxon>
        <taxon>Rhizophagus</taxon>
    </lineage>
</organism>
<dbReference type="InterPro" id="IPR031127">
    <property type="entry name" value="E3_UB_ligase_RBR"/>
</dbReference>
<dbReference type="InterPro" id="IPR002867">
    <property type="entry name" value="IBR_dom"/>
</dbReference>
<dbReference type="VEuPathDB" id="FungiDB:RhiirFUN_001897"/>